<comment type="caution">
    <text evidence="2">The sequence shown here is derived from an EMBL/GenBank/DDBJ whole genome shotgun (WGS) entry which is preliminary data.</text>
</comment>
<evidence type="ECO:0000313" key="2">
    <source>
        <dbReference type="EMBL" id="HFQ78656.1"/>
    </source>
</evidence>
<proteinExistence type="predicted"/>
<name>A0A832EVP6_9CREN</name>
<sequence>MAWSTNEDKITKRVKILTTASATACLFVSLVYVLIVATPLWLFRGYIEGYYSLLDYRIYYTYNKQLISMPHTDYVRHVSLTFLILTIALLITSAISIILMNHKPHISSGLVYGVSAALGALYGLFSGYLYRVVEFDVSRFSQLIGDEIVARTSAGTIIYTGVRLESTILNKIITNTPAIPIILGFAIVTSATATALVLTKLHNRDVLAMKKQINFKQFTQYIAVFMFSNITIASAFTYYPLTLSIAPQKPPATLEQPPYTYTCRILVRTTRGAITYTDFETYPTPGWISYGGIWDLSVNGGFKGNALRGRDNNTGVGGRTSQYYWNTRIDDYSSLWISVRSRAETIDGYKGIGLINIDRNRLYEISVYGYNAYVWKWDGAWRFLGSTTISSYSATRWYTLVLYYVDTGVSIDFMLWIYDDNGILVATLTVRDTGTTRFRPAYAGVTIDATTTLWFRFDDFILSTVDPRGILFTNFYSNMVVEVWDNLDSLVNYTRTSTTFNLGVARDIVVGTGVDGRIVIRYPDAYVCGVYSVPSIESILGGDTYALSIQPMTVYLGSNRSSANVNVYISSSSTFTTTVRFLRISVNQALYTRLLLVHVSTPTTLNLDLWIESTTRTTNISIRNGVPIYSSTNQAQLNIGGANYLILSGYFTTGGQTATLQFKLEVCTEPNNMGICTYYPLTLQLLS</sequence>
<feature type="transmembrane region" description="Helical" evidence="1">
    <location>
        <begin position="110"/>
        <end position="130"/>
    </location>
</feature>
<dbReference type="EMBL" id="DTAU01000050">
    <property type="protein sequence ID" value="HFQ78656.1"/>
    <property type="molecule type" value="Genomic_DNA"/>
</dbReference>
<feature type="transmembrane region" description="Helical" evidence="1">
    <location>
        <begin position="178"/>
        <end position="198"/>
    </location>
</feature>
<reference evidence="2" key="1">
    <citation type="journal article" date="2020" name="mSystems">
        <title>Genome- and Community-Level Interaction Insights into Carbon Utilization and Element Cycling Functions of Hydrothermarchaeota in Hydrothermal Sediment.</title>
        <authorList>
            <person name="Zhou Z."/>
            <person name="Liu Y."/>
            <person name="Xu W."/>
            <person name="Pan J."/>
            <person name="Luo Z.H."/>
            <person name="Li M."/>
        </authorList>
    </citation>
    <scope>NUCLEOTIDE SEQUENCE</scope>
    <source>
        <strain evidence="2">SpSt-629</strain>
    </source>
</reference>
<feature type="transmembrane region" description="Helical" evidence="1">
    <location>
        <begin position="218"/>
        <end position="241"/>
    </location>
</feature>
<keyword evidence="1" id="KW-0812">Transmembrane</keyword>
<accession>A0A832EVP6</accession>
<organism evidence="2">
    <name type="scientific">Ignisphaera aggregans</name>
    <dbReference type="NCBI Taxonomy" id="334771"/>
    <lineage>
        <taxon>Archaea</taxon>
        <taxon>Thermoproteota</taxon>
        <taxon>Thermoprotei</taxon>
        <taxon>Desulfurococcales</taxon>
        <taxon>Desulfurococcaceae</taxon>
        <taxon>Ignisphaera</taxon>
    </lineage>
</organism>
<feature type="transmembrane region" description="Helical" evidence="1">
    <location>
        <begin position="78"/>
        <end position="98"/>
    </location>
</feature>
<gene>
    <name evidence="2" type="ORF">ENT99_03015</name>
</gene>
<dbReference type="AlphaFoldDB" id="A0A832EVP6"/>
<protein>
    <submittedName>
        <fullName evidence="2">Uncharacterized protein</fullName>
    </submittedName>
</protein>
<evidence type="ECO:0000256" key="1">
    <source>
        <dbReference type="SAM" id="Phobius"/>
    </source>
</evidence>
<keyword evidence="1" id="KW-1133">Transmembrane helix</keyword>
<feature type="transmembrane region" description="Helical" evidence="1">
    <location>
        <begin position="21"/>
        <end position="43"/>
    </location>
</feature>
<keyword evidence="1" id="KW-0472">Membrane</keyword>